<dbReference type="Proteomes" id="UP000786811">
    <property type="component" value="Unassembled WGS sequence"/>
</dbReference>
<evidence type="ECO:0000313" key="2">
    <source>
        <dbReference type="Proteomes" id="UP000786811"/>
    </source>
</evidence>
<dbReference type="OrthoDB" id="10060618at2759"/>
<gene>
    <name evidence="1" type="ORF">HICCMSTLAB_LOCUS13910</name>
</gene>
<name>A0A8J2HQH0_COTCN</name>
<comment type="caution">
    <text evidence="1">The sequence shown here is derived from an EMBL/GenBank/DDBJ whole genome shotgun (WGS) entry which is preliminary data.</text>
</comment>
<dbReference type="EMBL" id="CAJNRD030001124">
    <property type="protein sequence ID" value="CAG5109274.1"/>
    <property type="molecule type" value="Genomic_DNA"/>
</dbReference>
<organism evidence="1 2">
    <name type="scientific">Cotesia congregata</name>
    <name type="common">Parasitoid wasp</name>
    <name type="synonym">Apanteles congregatus</name>
    <dbReference type="NCBI Taxonomy" id="51543"/>
    <lineage>
        <taxon>Eukaryota</taxon>
        <taxon>Metazoa</taxon>
        <taxon>Ecdysozoa</taxon>
        <taxon>Arthropoda</taxon>
        <taxon>Hexapoda</taxon>
        <taxon>Insecta</taxon>
        <taxon>Pterygota</taxon>
        <taxon>Neoptera</taxon>
        <taxon>Endopterygota</taxon>
        <taxon>Hymenoptera</taxon>
        <taxon>Apocrita</taxon>
        <taxon>Ichneumonoidea</taxon>
        <taxon>Braconidae</taxon>
        <taxon>Microgastrinae</taxon>
        <taxon>Cotesia</taxon>
    </lineage>
</organism>
<protein>
    <submittedName>
        <fullName evidence="1">Uncharacterized protein</fullName>
    </submittedName>
</protein>
<dbReference type="AlphaFoldDB" id="A0A8J2HQH0"/>
<accession>A0A8J2HQH0</accession>
<sequence length="97" mass="10612">MRLLGVGREGINIFCSMMDICHGITIILKILSSMGITIGPESHAFVNKRDQVRINRSEVRATEASKKARTAKSSERASLNMIFKVEEGTLYGAGIAD</sequence>
<proteinExistence type="predicted"/>
<evidence type="ECO:0000313" key="1">
    <source>
        <dbReference type="EMBL" id="CAG5109274.1"/>
    </source>
</evidence>
<keyword evidence="2" id="KW-1185">Reference proteome</keyword>
<reference evidence="1" key="1">
    <citation type="submission" date="2021-04" db="EMBL/GenBank/DDBJ databases">
        <authorList>
            <person name="Chebbi M.A.C M."/>
        </authorList>
    </citation>
    <scope>NUCLEOTIDE SEQUENCE</scope>
</reference>